<dbReference type="Pfam" id="PF23450">
    <property type="entry name" value="KIAA2026_hel"/>
    <property type="match status" value="1"/>
</dbReference>
<organism evidence="2 3">
    <name type="scientific">Acyrthosiphon pisum</name>
    <name type="common">Pea aphid</name>
    <dbReference type="NCBI Taxonomy" id="7029"/>
    <lineage>
        <taxon>Eukaryota</taxon>
        <taxon>Metazoa</taxon>
        <taxon>Ecdysozoa</taxon>
        <taxon>Arthropoda</taxon>
        <taxon>Hexapoda</taxon>
        <taxon>Insecta</taxon>
        <taxon>Pterygota</taxon>
        <taxon>Neoptera</taxon>
        <taxon>Paraneoptera</taxon>
        <taxon>Hemiptera</taxon>
        <taxon>Sternorrhyncha</taxon>
        <taxon>Aphidomorpha</taxon>
        <taxon>Aphidoidea</taxon>
        <taxon>Aphididae</taxon>
        <taxon>Macrosiphini</taxon>
        <taxon>Acyrthosiphon</taxon>
    </lineage>
</organism>
<feature type="domain" description="Uncharacterized bromodomain-containing protein 10 helical" evidence="1">
    <location>
        <begin position="3"/>
        <end position="142"/>
    </location>
</feature>
<evidence type="ECO:0000313" key="3">
    <source>
        <dbReference type="Proteomes" id="UP000007819"/>
    </source>
</evidence>
<reference evidence="3" key="1">
    <citation type="submission" date="2010-06" db="EMBL/GenBank/DDBJ databases">
        <authorList>
            <person name="Jiang H."/>
            <person name="Abraham K."/>
            <person name="Ali S."/>
            <person name="Alsbrooks S.L."/>
            <person name="Anim B.N."/>
            <person name="Anosike U.S."/>
            <person name="Attaway T."/>
            <person name="Bandaranaike D.P."/>
            <person name="Battles P.K."/>
            <person name="Bell S.N."/>
            <person name="Bell A.V."/>
            <person name="Beltran B."/>
            <person name="Bickham C."/>
            <person name="Bustamante Y."/>
            <person name="Caleb T."/>
            <person name="Canada A."/>
            <person name="Cardenas V."/>
            <person name="Carter K."/>
            <person name="Chacko J."/>
            <person name="Chandrabose M.N."/>
            <person name="Chavez D."/>
            <person name="Chavez A."/>
            <person name="Chen L."/>
            <person name="Chu H.-S."/>
            <person name="Claassen K.J."/>
            <person name="Cockrell R."/>
            <person name="Collins M."/>
            <person name="Cooper J.A."/>
            <person name="Cree A."/>
            <person name="Curry S.M."/>
            <person name="Da Y."/>
            <person name="Dao M.D."/>
            <person name="Das B."/>
            <person name="Davila M.-L."/>
            <person name="Davy-Carroll L."/>
            <person name="Denson S."/>
            <person name="Dinh H."/>
            <person name="Ebong V.E."/>
            <person name="Edwards J.R."/>
            <person name="Egan A."/>
            <person name="El-Daye J."/>
            <person name="Escobedo L."/>
            <person name="Fernandez S."/>
            <person name="Fernando P.R."/>
            <person name="Flagg N."/>
            <person name="Forbes L.D."/>
            <person name="Fowler R.G."/>
            <person name="Fu Q."/>
            <person name="Gabisi R.A."/>
            <person name="Ganer J."/>
            <person name="Garbino Pronczuk A."/>
            <person name="Garcia R.M."/>
            <person name="Garner T."/>
            <person name="Garrett T.E."/>
            <person name="Gonzalez D.A."/>
            <person name="Hamid H."/>
            <person name="Hawkins E.S."/>
            <person name="Hirani K."/>
            <person name="Hogues M.E."/>
            <person name="Hollins B."/>
            <person name="Hsiao C.-H."/>
            <person name="Jabil R."/>
            <person name="James M.L."/>
            <person name="Jhangiani S.N."/>
            <person name="Johnson B."/>
            <person name="Johnson Q."/>
            <person name="Joshi V."/>
            <person name="Kalu J.B."/>
            <person name="Kam C."/>
            <person name="Kashfia A."/>
            <person name="Keebler J."/>
            <person name="Kisamo H."/>
            <person name="Kovar C.L."/>
            <person name="Lago L.A."/>
            <person name="Lai C.-Y."/>
            <person name="Laidlaw J."/>
            <person name="Lara F."/>
            <person name="Le T.-K."/>
            <person name="Lee S.L."/>
            <person name="Legall F.H."/>
            <person name="Lemon S.J."/>
            <person name="Lewis L.R."/>
            <person name="Li B."/>
            <person name="Liu Y."/>
            <person name="Liu Y.-S."/>
            <person name="Lopez J."/>
            <person name="Lozado R.J."/>
            <person name="Lu J."/>
            <person name="Madu R.C."/>
            <person name="Maheshwari M."/>
            <person name="Maheshwari R."/>
            <person name="Malloy K."/>
            <person name="Martinez E."/>
            <person name="Mathew T."/>
            <person name="Mercado I.C."/>
            <person name="Mercado C."/>
            <person name="Meyer B."/>
            <person name="Montgomery K."/>
            <person name="Morgan M.B."/>
            <person name="Munidasa M."/>
            <person name="Nazareth L.V."/>
            <person name="Nelson J."/>
            <person name="Ng B.M."/>
            <person name="Nguyen N.B."/>
            <person name="Nguyen P.Q."/>
            <person name="Nguyen T."/>
            <person name="Obregon M."/>
            <person name="Okwuonu G.O."/>
            <person name="Onwere C.G."/>
            <person name="Orozco G."/>
            <person name="Parra A."/>
            <person name="Patel S."/>
            <person name="Patil S."/>
            <person name="Perez A."/>
            <person name="Perez Y."/>
            <person name="Pham C."/>
            <person name="Primus E.L."/>
            <person name="Pu L.-L."/>
            <person name="Puazo M."/>
            <person name="Qin X."/>
            <person name="Quiroz J.B."/>
            <person name="Reese J."/>
            <person name="Richards S."/>
            <person name="Rives C.M."/>
            <person name="Robberts R."/>
            <person name="Ruiz S.J."/>
            <person name="Ruiz M.J."/>
            <person name="Santibanez J."/>
            <person name="Schneider B.W."/>
            <person name="Sisson I."/>
            <person name="Smith M."/>
            <person name="Sodergren E."/>
            <person name="Song X.-Z."/>
            <person name="Song B.B."/>
            <person name="Summersgill H."/>
            <person name="Thelus R."/>
            <person name="Thornton R.D."/>
            <person name="Trejos Z.Y."/>
            <person name="Usmani K."/>
            <person name="Vattathil S."/>
            <person name="Villasana D."/>
            <person name="Walker D.L."/>
            <person name="Wang S."/>
            <person name="Wang K."/>
            <person name="White C.S."/>
            <person name="Williams A.C."/>
            <person name="Williamson J."/>
            <person name="Wilson K."/>
            <person name="Woghiren I.O."/>
            <person name="Woodworth J.R."/>
            <person name="Worley K.C."/>
            <person name="Wright R.A."/>
            <person name="Wu W."/>
            <person name="Young L."/>
            <person name="Zhang L."/>
            <person name="Zhang J."/>
            <person name="Zhu Y."/>
            <person name="Muzny D.M."/>
            <person name="Weinstock G."/>
            <person name="Gibbs R.A."/>
        </authorList>
    </citation>
    <scope>NUCLEOTIDE SEQUENCE [LARGE SCALE GENOMIC DNA]</scope>
    <source>
        <strain evidence="3">LSR1</strain>
    </source>
</reference>
<dbReference type="RefSeq" id="XP_029342053.1">
    <property type="nucleotide sequence ID" value="XM_029486193.1"/>
</dbReference>
<dbReference type="EnsemblMetazoa" id="XM_029486193.1">
    <property type="protein sequence ID" value="XP_029342053.1"/>
    <property type="gene ID" value="LOC100574881"/>
</dbReference>
<evidence type="ECO:0000313" key="2">
    <source>
        <dbReference type="EnsemblMetazoa" id="XP_029342053.1"/>
    </source>
</evidence>
<proteinExistence type="predicted"/>
<dbReference type="GeneID" id="100574881"/>
<evidence type="ECO:0000259" key="1">
    <source>
        <dbReference type="Pfam" id="PF23450"/>
    </source>
</evidence>
<dbReference type="InterPro" id="IPR040214">
    <property type="entry name" value="BRD10"/>
</dbReference>
<protein>
    <recommendedName>
        <fullName evidence="1">Uncharacterized bromodomain-containing protein 10 helical domain-containing protein</fullName>
    </recommendedName>
</protein>
<dbReference type="PANTHER" id="PTHR31095">
    <property type="entry name" value="RIKEN CDNA 9930021J03 GENE"/>
    <property type="match status" value="1"/>
</dbReference>
<dbReference type="Proteomes" id="UP000007819">
    <property type="component" value="Chromosome A1"/>
</dbReference>
<accession>A0A8R2JM48</accession>
<dbReference type="AlphaFoldDB" id="A0A8R2JM48"/>
<sequence>MWELPEIGNFLAIIFKKLDLDIINQGEIERMFLMPKESTTMDKVMSTLLGSFKTTKSRQLMPYKVWSKKLSKKVSDWCRVYHANNQNKVIALDLLGIHPDFWTVVNEKNPLIEKNYSELSYFIKVWLVKGLCDYITIKFKTINDIVTNCNARQCTIWKNDLETEEYFFFDSMPDLRIYYYNIPYDEPCLEFLESVKTGNELVKFEDKLTMNGFSEDFHMIQKRKHFKLIADSVESLRDFVYELNTDGKSVPENLISSLENFIVNIEPEEYNYIAMNNDSKIQLFKDWLSYMDKDNISVSEEKDSKSIAKTKNEELIIAEKRQRKLIVHQNVDKNDSDEYVSENDISLSDFTDSEDEWGAMNQPKFKVKQPQQAPSKLVLELEKQVTGVNKKLKVGTNNLLNTNQSDERNQQNIRLVSSKNVSVLKEKDSKSTDQGKNEELIIAEKRQRKLIVHQNVDTNDSDEYVSENDKSLSDFTDSEDEWGAINQPKFKVKQPQQTPSKLLLELEKRVTEAGKMLKYDTNQSDVKQLRYEDKISKRTHKMCKTNSKDKSIKSVKLLKTQNEGKICSNNTNTLPLVKGNNKDKQPLQTAPKHIKLQKQLREENTTLKSRSIKGFDRKDKNIKAFELLKTQNEGKICSNNTNTLPLVKGNNKDKQPLQTPKHIRLQKQLREENTTLIHGSLSDSTDSKDEWGAMNQPKFKVKQPQQTPSKLFLELEKQVTGVNKKLKVDTNNLLNTNQSDERNQQNITLVSSKNVSVLKEKDSKSTDQAKNEELIIAEKRQRKLIVHQNVDTNDSDEYVSENDKSLSDFTDSEDEWGAINQPKFKVKQPQQTPSKLFLELEKQVTGVNNKLKVDTNNLLNTNQSDERNQQNITLVSSKMYHF</sequence>
<dbReference type="PANTHER" id="PTHR31095:SF3">
    <property type="entry name" value="RIKEN CDNA 9930021J03 GENE"/>
    <property type="match status" value="1"/>
</dbReference>
<name>A0A8R2JM48_ACYPI</name>
<keyword evidence="3" id="KW-1185">Reference proteome</keyword>
<dbReference type="KEGG" id="api:100574881"/>
<dbReference type="InterPro" id="IPR056522">
    <property type="entry name" value="KIAA2026_hel"/>
</dbReference>
<reference evidence="2" key="2">
    <citation type="submission" date="2022-06" db="UniProtKB">
        <authorList>
            <consortium name="EnsemblMetazoa"/>
        </authorList>
    </citation>
    <scope>IDENTIFICATION</scope>
</reference>